<dbReference type="EMBL" id="GL988032">
    <property type="protein sequence ID" value="EGS24058.1"/>
    <property type="molecule type" value="Genomic_DNA"/>
</dbReference>
<evidence type="ECO:0000256" key="1">
    <source>
        <dbReference type="ARBA" id="ARBA00009649"/>
    </source>
</evidence>
<dbReference type="InterPro" id="IPR036873">
    <property type="entry name" value="Rhodanese-like_dom_sf"/>
</dbReference>
<feature type="domain" description="Rhodanese" evidence="6">
    <location>
        <begin position="308"/>
        <end position="424"/>
    </location>
</feature>
<dbReference type="SMART" id="SM00404">
    <property type="entry name" value="PTPc_motif"/>
    <property type="match status" value="1"/>
</dbReference>
<dbReference type="Pfam" id="PF00102">
    <property type="entry name" value="Y_phosphatase"/>
    <property type="match status" value="3"/>
</dbReference>
<dbReference type="STRING" id="759272.G0RYS2"/>
<dbReference type="OMA" id="NIWPYDF"/>
<feature type="compositionally biased region" description="Low complexity" evidence="3">
    <location>
        <begin position="26"/>
        <end position="56"/>
    </location>
</feature>
<feature type="compositionally biased region" description="Polar residues" evidence="3">
    <location>
        <begin position="193"/>
        <end position="203"/>
    </location>
</feature>
<dbReference type="PRINTS" id="PR00700">
    <property type="entry name" value="PRTYPHPHTASE"/>
</dbReference>
<dbReference type="SMART" id="SM00450">
    <property type="entry name" value="RHOD"/>
    <property type="match status" value="1"/>
</dbReference>
<comment type="similarity">
    <text evidence="1">Belongs to the protein-tyrosine phosphatase family. Non-receptor class subfamily.</text>
</comment>
<keyword evidence="8" id="KW-1185">Reference proteome</keyword>
<feature type="region of interest" description="Disordered" evidence="3">
    <location>
        <begin position="270"/>
        <end position="293"/>
    </location>
</feature>
<dbReference type="InterPro" id="IPR050348">
    <property type="entry name" value="Protein-Tyr_Phosphatase"/>
</dbReference>
<evidence type="ECO:0000259" key="5">
    <source>
        <dbReference type="PROSITE" id="PS50056"/>
    </source>
</evidence>
<evidence type="ECO:0000259" key="6">
    <source>
        <dbReference type="PROSITE" id="PS50206"/>
    </source>
</evidence>
<dbReference type="eggNOG" id="KOG0789">
    <property type="taxonomic scope" value="Eukaryota"/>
</dbReference>
<evidence type="ECO:0000256" key="3">
    <source>
        <dbReference type="SAM" id="MobiDB-lite"/>
    </source>
</evidence>
<dbReference type="HOGENOM" id="CLU_001645_11_0_1"/>
<dbReference type="PROSITE" id="PS50055">
    <property type="entry name" value="TYR_PHOSPHATASE_PTP"/>
    <property type="match status" value="1"/>
</dbReference>
<sequence>MPPEQRQTERPSYFTIKTPGRLPAISPRGLSGLGDPSGSPSVLPKPKASPALSPSAGQRSKPYQATSNPDYFSLGTESNVDHKEPAFVTRENFRLTTAPVKPFSAAIPNQLPVEVNPEFETFRRQIEANCTRSTFTLSGTPFTLTSSASAPSLQKLALPRNRLQNRFHRPGVAENVQVLPQSSSDDFSSLSSKENSVSFGNQQEEVDGAGEQLRIRTPNLFSNEPSPVSSEPSPYACNLTRSQSVNFPLSKLSGPLSGLSLGGRSRVGSRASSASLHQPSLVEEAETTGGPTMISPVELRDLLEKDHDGTHVLLLDLRVSPQFARSRVRGALNLCIPTTLLKRATFDLQKLQQTFQVDRDREKFSRWRSTTHLVVYDASSFNKRDAISSVNMIKKFTNEGYTGSTNILRGGFNAFAAAYPGFVDHSEGGPPPSLSLGPIPNSSGASRPGVPPVIGGCLIPKGGNISNPFFDNIRQNQDLIDGVGQIQINLPPGLAQNSLPRWLREASEPGDAGKKVSEKFLRIEIAEQARMRDAYSFGQSRDVNVAPAGPKVQLSGIEKGTKNRYRDILPFEHARVKLQGRPEGACDYVNASHIRAKRSNKRYIATQGPLPATFEDFWSVVWDQDVRTIVMLTAETEGGQLKCDAYWKGNDFGPIQLRVLSEKKVSLEIDRHRSPRASPLGSHGSSPDISENARRRANTTTTLRSGIQTDKPFNFALPSAGPPSETPYVIIRKFALTHTSNPSAQVREVTQLHYPSWPDFGAPAQPSHLLALVELANTIEQGALPVDVPATLSASVSLAQQFGLRRPSGSAPPASDKAGSGSWTRSANWNVHGPENNANPRPMLVHCSAGCGRTGTFCTVDSVIDMLKRQRQHVMAKNMRQASLDGQVEQNAPSGVSPECDNATPSTSHTDTGDLDTAWLDDDTIDLIAQTVEDFRGQRLSMVQSLRQFVLCYETVLEWIARLQQQENGTAMAGTVAAMGGRSRSESFEF</sequence>
<feature type="region of interest" description="Disordered" evidence="3">
    <location>
        <begin position="1"/>
        <end position="78"/>
    </location>
</feature>
<dbReference type="SUPFAM" id="SSF52821">
    <property type="entry name" value="Rhodanese/Cell cycle control phosphatase"/>
    <property type="match status" value="1"/>
</dbReference>
<accession>G0RYS2</accession>
<dbReference type="InterPro" id="IPR003595">
    <property type="entry name" value="Tyr_Pase_cat"/>
</dbReference>
<dbReference type="InterPro" id="IPR000242">
    <property type="entry name" value="PTP_cat"/>
</dbReference>
<dbReference type="PROSITE" id="PS50056">
    <property type="entry name" value="TYR_PHOSPHATASE_2"/>
    <property type="match status" value="1"/>
</dbReference>
<feature type="region of interest" description="Disordered" evidence="3">
    <location>
        <begin position="804"/>
        <end position="827"/>
    </location>
</feature>
<name>G0RYS2_CHATD</name>
<evidence type="ECO:0000313" key="8">
    <source>
        <dbReference type="Proteomes" id="UP000008066"/>
    </source>
</evidence>
<dbReference type="RefSeq" id="XP_006691300.1">
    <property type="nucleotide sequence ID" value="XM_006691237.1"/>
</dbReference>
<evidence type="ECO:0000313" key="7">
    <source>
        <dbReference type="EMBL" id="EGS24058.1"/>
    </source>
</evidence>
<dbReference type="OrthoDB" id="6058203at2759"/>
<proteinExistence type="inferred from homology"/>
<feature type="domain" description="Tyrosine specific protein phosphatases" evidence="5">
    <location>
        <begin position="835"/>
        <end position="891"/>
    </location>
</feature>
<dbReference type="PROSITE" id="PS00383">
    <property type="entry name" value="TYR_PHOSPHATASE_1"/>
    <property type="match status" value="1"/>
</dbReference>
<dbReference type="Gene3D" id="3.40.250.10">
    <property type="entry name" value="Rhodanese-like domain"/>
    <property type="match status" value="1"/>
</dbReference>
<dbReference type="FunFam" id="3.40.250.10:FF:000051">
    <property type="entry name" value="Protein tyrosine phosphatase (Pyp1), putative"/>
    <property type="match status" value="1"/>
</dbReference>
<dbReference type="SMART" id="SM00194">
    <property type="entry name" value="PTPc"/>
    <property type="match status" value="1"/>
</dbReference>
<gene>
    <name evidence="7" type="ORF">CTHT_0007700</name>
</gene>
<dbReference type="InterPro" id="IPR029021">
    <property type="entry name" value="Prot-tyrosine_phosphatase-like"/>
</dbReference>
<dbReference type="InterPro" id="IPR001763">
    <property type="entry name" value="Rhodanese-like_dom"/>
</dbReference>
<dbReference type="GeneID" id="18254808"/>
<dbReference type="Gene3D" id="3.90.190.10">
    <property type="entry name" value="Protein tyrosine phosphatase superfamily"/>
    <property type="match status" value="1"/>
</dbReference>
<dbReference type="PANTHER" id="PTHR19134:SF561">
    <property type="entry name" value="PROTEIN TYROSINE PHOSPHATASE 36E, ISOFORM A"/>
    <property type="match status" value="1"/>
</dbReference>
<evidence type="ECO:0000256" key="2">
    <source>
        <dbReference type="ARBA" id="ARBA00013064"/>
    </source>
</evidence>
<feature type="region of interest" description="Disordered" evidence="3">
    <location>
        <begin position="171"/>
        <end position="207"/>
    </location>
</feature>
<dbReference type="SUPFAM" id="SSF52799">
    <property type="entry name" value="(Phosphotyrosine protein) phosphatases II"/>
    <property type="match status" value="1"/>
</dbReference>
<feature type="compositionally biased region" description="Low complexity" evidence="3">
    <location>
        <begin position="182"/>
        <end position="192"/>
    </location>
</feature>
<dbReference type="Proteomes" id="UP000008066">
    <property type="component" value="Unassembled WGS sequence"/>
</dbReference>
<reference evidence="7 8" key="1">
    <citation type="journal article" date="2011" name="Cell">
        <title>Insight into structure and assembly of the nuclear pore complex by utilizing the genome of a eukaryotic thermophile.</title>
        <authorList>
            <person name="Amlacher S."/>
            <person name="Sarges P."/>
            <person name="Flemming D."/>
            <person name="van Noort V."/>
            <person name="Kunze R."/>
            <person name="Devos D.P."/>
            <person name="Arumugam M."/>
            <person name="Bork P."/>
            <person name="Hurt E."/>
        </authorList>
    </citation>
    <scope>NUCLEOTIDE SEQUENCE [LARGE SCALE GENOMIC DNA]</scope>
    <source>
        <strain evidence="8">DSM 1495 / CBS 144.50 / IMI 039719</strain>
    </source>
</reference>
<dbReference type="CDD" id="cd18533">
    <property type="entry name" value="PTP_fungal"/>
    <property type="match status" value="1"/>
</dbReference>
<dbReference type="CDD" id="cd01446">
    <property type="entry name" value="DSP_MapKP"/>
    <property type="match status" value="1"/>
</dbReference>
<dbReference type="AlphaFoldDB" id="G0RYS2"/>
<dbReference type="InterPro" id="IPR016130">
    <property type="entry name" value="Tyr_Pase_AS"/>
</dbReference>
<dbReference type="GO" id="GO:0004725">
    <property type="term" value="F:protein tyrosine phosphatase activity"/>
    <property type="evidence" value="ECO:0007669"/>
    <property type="project" value="UniProtKB-EC"/>
</dbReference>
<dbReference type="Pfam" id="PF00581">
    <property type="entry name" value="Rhodanese"/>
    <property type="match status" value="1"/>
</dbReference>
<feature type="compositionally biased region" description="Polar residues" evidence="3">
    <location>
        <begin position="57"/>
        <end position="78"/>
    </location>
</feature>
<dbReference type="PROSITE" id="PS50206">
    <property type="entry name" value="RHODANESE_3"/>
    <property type="match status" value="1"/>
</dbReference>
<dbReference type="PANTHER" id="PTHR19134">
    <property type="entry name" value="RECEPTOR-TYPE TYROSINE-PROTEIN PHOSPHATASE"/>
    <property type="match status" value="1"/>
</dbReference>
<dbReference type="InterPro" id="IPR000387">
    <property type="entry name" value="Tyr_Pase_dom"/>
</dbReference>
<evidence type="ECO:0000259" key="4">
    <source>
        <dbReference type="PROSITE" id="PS50055"/>
    </source>
</evidence>
<feature type="region of interest" description="Disordered" evidence="3">
    <location>
        <begin position="881"/>
        <end position="914"/>
    </location>
</feature>
<feature type="domain" description="Tyrosine-protein phosphatase" evidence="4">
    <location>
        <begin position="562"/>
        <end position="959"/>
    </location>
</feature>
<dbReference type="KEGG" id="cthr:CTHT_0007700"/>
<organism evidence="8">
    <name type="scientific">Chaetomium thermophilum (strain DSM 1495 / CBS 144.50 / IMI 039719)</name>
    <name type="common">Thermochaetoides thermophila</name>
    <dbReference type="NCBI Taxonomy" id="759272"/>
    <lineage>
        <taxon>Eukaryota</taxon>
        <taxon>Fungi</taxon>
        <taxon>Dikarya</taxon>
        <taxon>Ascomycota</taxon>
        <taxon>Pezizomycotina</taxon>
        <taxon>Sordariomycetes</taxon>
        <taxon>Sordariomycetidae</taxon>
        <taxon>Sordariales</taxon>
        <taxon>Chaetomiaceae</taxon>
        <taxon>Thermochaetoides</taxon>
    </lineage>
</organism>
<protein>
    <recommendedName>
        <fullName evidence="2">protein-tyrosine-phosphatase</fullName>
        <ecNumber evidence="2">3.1.3.48</ecNumber>
    </recommendedName>
</protein>
<dbReference type="EC" id="3.1.3.48" evidence="2"/>
<feature type="region of interest" description="Disordered" evidence="3">
    <location>
        <begin position="671"/>
        <end position="701"/>
    </location>
</feature>